<evidence type="ECO:0000256" key="2">
    <source>
        <dbReference type="SAM" id="SignalP"/>
    </source>
</evidence>
<feature type="domain" description="Peptidase S1" evidence="3">
    <location>
        <begin position="39"/>
        <end position="285"/>
    </location>
</feature>
<keyword evidence="2" id="KW-0732">Signal</keyword>
<protein>
    <submittedName>
        <fullName evidence="4">Trypsin-like serine protease</fullName>
        <ecNumber evidence="4">3.4.21.-</ecNumber>
    </submittedName>
</protein>
<dbReference type="PANTHER" id="PTHR24250">
    <property type="entry name" value="CHYMOTRYPSIN-RELATED"/>
    <property type="match status" value="1"/>
</dbReference>
<dbReference type="GO" id="GO:0016787">
    <property type="term" value="F:hydrolase activity"/>
    <property type="evidence" value="ECO:0007669"/>
    <property type="project" value="UniProtKB-KW"/>
</dbReference>
<dbReference type="SMART" id="SM00020">
    <property type="entry name" value="Tryp_SPc"/>
    <property type="match status" value="1"/>
</dbReference>
<dbReference type="SUPFAM" id="SSF50494">
    <property type="entry name" value="Trypsin-like serine proteases"/>
    <property type="match status" value="1"/>
</dbReference>
<evidence type="ECO:0000259" key="3">
    <source>
        <dbReference type="PROSITE" id="PS50240"/>
    </source>
</evidence>
<sequence>MRHRSSFRSRQPNPLRRTLTTRCLALVLLAASASAGAVVIRDDVDDARYRVNASTIPALVDMPGEGHGVLIAPRWVVTAAHAAPMQGMDADVTINGIARRVERVIVHPGYKRMPAALGEAALASGNPSRIHAFLASSDDIALVQLAQPVDDVAPLPLYRGSGEVTRVATLFGKGATGNGIDGQRAGGAHRIDLRRAVNAITGANDRYLWYRFDPPPRALPLEGVLGGGDSGGPLLIDVEGAAQLAGLGSWITGTPEHALAAGFYGQVVHNVRISRYVDWIDGVTCEASDGNCPPRP</sequence>
<dbReference type="PRINTS" id="PR00722">
    <property type="entry name" value="CHYMOTRYPSIN"/>
</dbReference>
<keyword evidence="5" id="KW-1185">Reference proteome</keyword>
<proteinExistence type="predicted"/>
<dbReference type="InterPro" id="IPR001254">
    <property type="entry name" value="Trypsin_dom"/>
</dbReference>
<evidence type="ECO:0000256" key="1">
    <source>
        <dbReference type="ARBA" id="ARBA00023157"/>
    </source>
</evidence>
<dbReference type="EC" id="3.4.21.-" evidence="4"/>
<dbReference type="RefSeq" id="WP_394161724.1">
    <property type="nucleotide sequence ID" value="NZ_JBHGCJ010000002.1"/>
</dbReference>
<dbReference type="PROSITE" id="PS50240">
    <property type="entry name" value="TRYPSIN_DOM"/>
    <property type="match status" value="1"/>
</dbReference>
<dbReference type="InterPro" id="IPR043504">
    <property type="entry name" value="Peptidase_S1_PA_chymotrypsin"/>
</dbReference>
<dbReference type="Gene3D" id="2.40.10.10">
    <property type="entry name" value="Trypsin-like serine proteases"/>
    <property type="match status" value="1"/>
</dbReference>
<feature type="signal peptide" evidence="2">
    <location>
        <begin position="1"/>
        <end position="37"/>
    </location>
</feature>
<dbReference type="Proteomes" id="UP001605261">
    <property type="component" value="Unassembled WGS sequence"/>
</dbReference>
<dbReference type="InterPro" id="IPR009003">
    <property type="entry name" value="Peptidase_S1_PA"/>
</dbReference>
<evidence type="ECO:0000313" key="5">
    <source>
        <dbReference type="Proteomes" id="UP001605261"/>
    </source>
</evidence>
<accession>A0ABW7CU84</accession>
<organism evidence="4 5">
    <name type="scientific">Stenotrophomonas nematodicola</name>
    <dbReference type="NCBI Taxonomy" id="2656746"/>
    <lineage>
        <taxon>Bacteria</taxon>
        <taxon>Pseudomonadati</taxon>
        <taxon>Pseudomonadota</taxon>
        <taxon>Gammaproteobacteria</taxon>
        <taxon>Lysobacterales</taxon>
        <taxon>Lysobacteraceae</taxon>
        <taxon>Stenotrophomonas</taxon>
    </lineage>
</organism>
<name>A0ABW7CU84_9GAMM</name>
<reference evidence="4 5" key="1">
    <citation type="submission" date="2024-09" db="EMBL/GenBank/DDBJ databases">
        <authorList>
            <consortium name="All-Russian atlas of soil microorganisms"/>
            <consortium name="as a basis for the search for new antimicrobial producers and enzymes with unique properties"/>
            <person name="Sokolova E.A."/>
            <person name="Voronina E.N."/>
        </authorList>
    </citation>
    <scope>NUCLEOTIDE SEQUENCE [LARGE SCALE GENOMIC DNA]</scope>
    <source>
        <strain evidence="4 5">AF-22b-331.1</strain>
    </source>
</reference>
<gene>
    <name evidence="4" type="ORF">ACEU0G_002454</name>
</gene>
<evidence type="ECO:0000313" key="4">
    <source>
        <dbReference type="EMBL" id="MFG6108513.1"/>
    </source>
</evidence>
<dbReference type="EMBL" id="JBHGCJ010000002">
    <property type="protein sequence ID" value="MFG6108513.1"/>
    <property type="molecule type" value="Genomic_DNA"/>
</dbReference>
<dbReference type="InterPro" id="IPR001314">
    <property type="entry name" value="Peptidase_S1A"/>
</dbReference>
<keyword evidence="4" id="KW-0378">Hydrolase</keyword>
<feature type="chain" id="PRO_5047306575" evidence="2">
    <location>
        <begin position="38"/>
        <end position="296"/>
    </location>
</feature>
<dbReference type="Pfam" id="PF13365">
    <property type="entry name" value="Trypsin_2"/>
    <property type="match status" value="1"/>
</dbReference>
<comment type="caution">
    <text evidence="4">The sequence shown here is derived from an EMBL/GenBank/DDBJ whole genome shotgun (WGS) entry which is preliminary data.</text>
</comment>
<keyword evidence="1" id="KW-1015">Disulfide bond</keyword>